<proteinExistence type="predicted"/>
<feature type="region of interest" description="Disordered" evidence="1">
    <location>
        <begin position="1"/>
        <end position="24"/>
    </location>
</feature>
<name>A0A0A9AX51_ARUDO</name>
<reference evidence="2" key="1">
    <citation type="submission" date="2014-09" db="EMBL/GenBank/DDBJ databases">
        <authorList>
            <person name="Magalhaes I.L.F."/>
            <person name="Oliveira U."/>
            <person name="Santos F.R."/>
            <person name="Vidigal T.H.D.A."/>
            <person name="Brescovit A.D."/>
            <person name="Santos A.J."/>
        </authorList>
    </citation>
    <scope>NUCLEOTIDE SEQUENCE</scope>
    <source>
        <tissue evidence="2">Shoot tissue taken approximately 20 cm above the soil surface</tissue>
    </source>
</reference>
<dbReference type="AlphaFoldDB" id="A0A0A9AX51"/>
<sequence length="107" mass="11089">MTFRSARVSLGLAPPSLPVRQSRSPSAVLAHPSAFCIPSRAPHRIPIPAAPPATCGCRRRRPVDLDIRRPVAGARARARPPPRAALLAGGTRDVDGDGADASGNGEA</sequence>
<dbReference type="EMBL" id="GBRH01244395">
    <property type="protein sequence ID" value="JAD53500.1"/>
    <property type="molecule type" value="Transcribed_RNA"/>
</dbReference>
<protein>
    <submittedName>
        <fullName evidence="2">Uncharacterized protein</fullName>
    </submittedName>
</protein>
<evidence type="ECO:0000313" key="2">
    <source>
        <dbReference type="EMBL" id="JAD53500.1"/>
    </source>
</evidence>
<feature type="region of interest" description="Disordered" evidence="1">
    <location>
        <begin position="71"/>
        <end position="107"/>
    </location>
</feature>
<accession>A0A0A9AX51</accession>
<evidence type="ECO:0000256" key="1">
    <source>
        <dbReference type="SAM" id="MobiDB-lite"/>
    </source>
</evidence>
<organism evidence="2">
    <name type="scientific">Arundo donax</name>
    <name type="common">Giant reed</name>
    <name type="synonym">Donax arundinaceus</name>
    <dbReference type="NCBI Taxonomy" id="35708"/>
    <lineage>
        <taxon>Eukaryota</taxon>
        <taxon>Viridiplantae</taxon>
        <taxon>Streptophyta</taxon>
        <taxon>Embryophyta</taxon>
        <taxon>Tracheophyta</taxon>
        <taxon>Spermatophyta</taxon>
        <taxon>Magnoliopsida</taxon>
        <taxon>Liliopsida</taxon>
        <taxon>Poales</taxon>
        <taxon>Poaceae</taxon>
        <taxon>PACMAD clade</taxon>
        <taxon>Arundinoideae</taxon>
        <taxon>Arundineae</taxon>
        <taxon>Arundo</taxon>
    </lineage>
</organism>
<reference evidence="2" key="2">
    <citation type="journal article" date="2015" name="Data Brief">
        <title>Shoot transcriptome of the giant reed, Arundo donax.</title>
        <authorList>
            <person name="Barrero R.A."/>
            <person name="Guerrero F.D."/>
            <person name="Moolhuijzen P."/>
            <person name="Goolsby J.A."/>
            <person name="Tidwell J."/>
            <person name="Bellgard S.E."/>
            <person name="Bellgard M.I."/>
        </authorList>
    </citation>
    <scope>NUCLEOTIDE SEQUENCE</scope>
    <source>
        <tissue evidence="2">Shoot tissue taken approximately 20 cm above the soil surface</tissue>
    </source>
</reference>